<dbReference type="InterPro" id="IPR036895">
    <property type="entry name" value="Uracil-DNA_glycosylase-like_sf"/>
</dbReference>
<keyword evidence="3" id="KW-1185">Reference proteome</keyword>
<feature type="domain" description="Uracil-DNA glycosylase-like" evidence="1">
    <location>
        <begin position="48"/>
        <end position="174"/>
    </location>
</feature>
<gene>
    <name evidence="2" type="ORF">GCM10023258_39670</name>
</gene>
<comment type="caution">
    <text evidence="2">The sequence shown here is derived from an EMBL/GenBank/DDBJ whole genome shotgun (WGS) entry which is preliminary data.</text>
</comment>
<organism evidence="2 3">
    <name type="scientific">Terrabacter aeriphilus</name>
    <dbReference type="NCBI Taxonomy" id="515662"/>
    <lineage>
        <taxon>Bacteria</taxon>
        <taxon>Bacillati</taxon>
        <taxon>Actinomycetota</taxon>
        <taxon>Actinomycetes</taxon>
        <taxon>Micrococcales</taxon>
        <taxon>Intrasporangiaceae</taxon>
        <taxon>Terrabacter</taxon>
    </lineage>
</organism>
<reference evidence="3" key="1">
    <citation type="journal article" date="2019" name="Int. J. Syst. Evol. Microbiol.">
        <title>The Global Catalogue of Microorganisms (GCM) 10K type strain sequencing project: providing services to taxonomists for standard genome sequencing and annotation.</title>
        <authorList>
            <consortium name="The Broad Institute Genomics Platform"/>
            <consortium name="The Broad Institute Genome Sequencing Center for Infectious Disease"/>
            <person name="Wu L."/>
            <person name="Ma J."/>
        </authorList>
    </citation>
    <scope>NUCLEOTIDE SEQUENCE [LARGE SCALE GENOMIC DNA]</scope>
    <source>
        <strain evidence="3">JCM 17687</strain>
    </source>
</reference>
<evidence type="ECO:0000259" key="1">
    <source>
        <dbReference type="Pfam" id="PF03167"/>
    </source>
</evidence>
<dbReference type="EMBL" id="BAABIW010000028">
    <property type="protein sequence ID" value="GAA5036583.1"/>
    <property type="molecule type" value="Genomic_DNA"/>
</dbReference>
<dbReference type="Gene3D" id="3.40.470.10">
    <property type="entry name" value="Uracil-DNA glycosylase-like domain"/>
    <property type="match status" value="1"/>
</dbReference>
<evidence type="ECO:0000313" key="3">
    <source>
        <dbReference type="Proteomes" id="UP001500427"/>
    </source>
</evidence>
<protein>
    <submittedName>
        <fullName evidence="2">Uracil-DNA glycosylase</fullName>
    </submittedName>
</protein>
<evidence type="ECO:0000313" key="2">
    <source>
        <dbReference type="EMBL" id="GAA5036583.1"/>
    </source>
</evidence>
<dbReference type="SUPFAM" id="SSF52141">
    <property type="entry name" value="Uracil-DNA glycosylase-like"/>
    <property type="match status" value="1"/>
</dbReference>
<dbReference type="Pfam" id="PF03167">
    <property type="entry name" value="UDG"/>
    <property type="match status" value="1"/>
</dbReference>
<accession>A0ABP9JP60</accession>
<sequence>MAVVHQSCPGYVAEPFASLVAEHPGEDVYPQADFRTEWGPIFHRGRLDGSARVLVLGQDPATHESVSRRILVGEAGQRVQGLLAKIGIDTAYVMVNVYLYSVFGQAAGNRHVTDEAITTYRNRWLDALLVDTDVTAVLALGDLAAKGYAAWAPTRPETASALHLAAVRHPTYAEGSARASGKPLAETTAAQLANWNAHLDALAAHVQPEGPTDLTPYAATWGPTDLVGIPEGDLPPGAPAWWRGVDAWAARSGADAQTKRATITVTVPRGARSWPPL</sequence>
<name>A0ABP9JP60_9MICO</name>
<dbReference type="InterPro" id="IPR005122">
    <property type="entry name" value="Uracil-DNA_glycosylase-like"/>
</dbReference>
<dbReference type="Proteomes" id="UP001500427">
    <property type="component" value="Unassembled WGS sequence"/>
</dbReference>
<dbReference type="RefSeq" id="WP_345509284.1">
    <property type="nucleotide sequence ID" value="NZ_BAABIW010000028.1"/>
</dbReference>
<proteinExistence type="predicted"/>
<dbReference type="CDD" id="cd10034">
    <property type="entry name" value="UDG_BdiUng_like"/>
    <property type="match status" value="1"/>
</dbReference>